<keyword evidence="4" id="KW-0436">Ligase</keyword>
<name>A0A370X2Q5_9GAMM</name>
<evidence type="ECO:0000256" key="6">
    <source>
        <dbReference type="ARBA" id="ARBA00022741"/>
    </source>
</evidence>
<gene>
    <name evidence="10" type="ORF">DWU99_13880</name>
</gene>
<reference evidence="10 11" key="1">
    <citation type="submission" date="2018-07" db="EMBL/GenBank/DDBJ databases">
        <title>Dyella monticola sp. nov. and Dyella psychrodurans sp. nov. isolated from monsoon evergreen broad-leaved forest soil of Dinghu Mountain, China.</title>
        <authorList>
            <person name="Gao Z."/>
            <person name="Qiu L."/>
        </authorList>
    </citation>
    <scope>NUCLEOTIDE SEQUENCE [LARGE SCALE GENOMIC DNA]</scope>
    <source>
        <strain evidence="10 11">4MSK11</strain>
    </source>
</reference>
<evidence type="ECO:0000313" key="10">
    <source>
        <dbReference type="EMBL" id="RDS82495.1"/>
    </source>
</evidence>
<keyword evidence="7" id="KW-0067">ATP-binding</keyword>
<dbReference type="SUPFAM" id="SSF69864">
    <property type="entry name" value="Argininosuccinate synthetase, C-terminal domain"/>
    <property type="match status" value="1"/>
</dbReference>
<comment type="caution">
    <text evidence="10">The sequence shown here is derived from an EMBL/GenBank/DDBJ whole genome shotgun (WGS) entry which is preliminary data.</text>
</comment>
<dbReference type="PANTHER" id="PTHR11587">
    <property type="entry name" value="ARGININOSUCCINATE SYNTHASE"/>
    <property type="match status" value="1"/>
</dbReference>
<keyword evidence="11" id="KW-1185">Reference proteome</keyword>
<protein>
    <recommendedName>
        <fullName evidence="2">argininosuccinate synthase</fullName>
        <ecNumber evidence="2">6.3.4.5</ecNumber>
    </recommendedName>
</protein>
<dbReference type="GO" id="GO:0006526">
    <property type="term" value="P:L-arginine biosynthetic process"/>
    <property type="evidence" value="ECO:0007669"/>
    <property type="project" value="UniProtKB-UniPathway"/>
</dbReference>
<dbReference type="Gene3D" id="3.40.50.620">
    <property type="entry name" value="HUPs"/>
    <property type="match status" value="1"/>
</dbReference>
<keyword evidence="6" id="KW-0547">Nucleotide-binding</keyword>
<feature type="domain" description="Arginosuccinate synthase C-terminal" evidence="9">
    <location>
        <begin position="189"/>
        <end position="382"/>
    </location>
</feature>
<evidence type="ECO:0000256" key="5">
    <source>
        <dbReference type="ARBA" id="ARBA00022605"/>
    </source>
</evidence>
<dbReference type="Gene3D" id="3.90.1260.10">
    <property type="entry name" value="Argininosuccinate synthetase, chain A, domain 2"/>
    <property type="match status" value="1"/>
</dbReference>
<dbReference type="Pfam" id="PF00764">
    <property type="entry name" value="Arginosuc_synth"/>
    <property type="match status" value="1"/>
</dbReference>
<dbReference type="GO" id="GO:0005737">
    <property type="term" value="C:cytoplasm"/>
    <property type="evidence" value="ECO:0007669"/>
    <property type="project" value="TreeGrafter"/>
</dbReference>
<keyword evidence="3" id="KW-0055">Arginine biosynthesis</keyword>
<keyword evidence="5" id="KW-0028">Amino-acid biosynthesis</keyword>
<dbReference type="AlphaFoldDB" id="A0A370X2Q5"/>
<dbReference type="InterPro" id="IPR048268">
    <property type="entry name" value="Arginosuc_syn_C"/>
</dbReference>
<dbReference type="EC" id="6.3.4.5" evidence="2"/>
<dbReference type="InterPro" id="IPR048267">
    <property type="entry name" value="Arginosuc_syn_N"/>
</dbReference>
<dbReference type="EMBL" id="QRBF01000005">
    <property type="protein sequence ID" value="RDS82495.1"/>
    <property type="molecule type" value="Genomic_DNA"/>
</dbReference>
<dbReference type="InterPro" id="IPR001518">
    <property type="entry name" value="Arginosuc_synth"/>
</dbReference>
<feature type="domain" description="Arginosuccinate synthase-like N-terminal" evidence="8">
    <location>
        <begin position="25"/>
        <end position="173"/>
    </location>
</feature>
<dbReference type="NCBIfam" id="NF038212">
    <property type="entry name" value="argG_rel"/>
    <property type="match status" value="1"/>
</dbReference>
<evidence type="ECO:0000259" key="9">
    <source>
        <dbReference type="Pfam" id="PF20979"/>
    </source>
</evidence>
<evidence type="ECO:0000256" key="4">
    <source>
        <dbReference type="ARBA" id="ARBA00022598"/>
    </source>
</evidence>
<evidence type="ECO:0000259" key="8">
    <source>
        <dbReference type="Pfam" id="PF00764"/>
    </source>
</evidence>
<evidence type="ECO:0000256" key="1">
    <source>
        <dbReference type="ARBA" id="ARBA00004967"/>
    </source>
</evidence>
<organism evidence="10 11">
    <name type="scientific">Dyella psychrodurans</name>
    <dbReference type="NCBI Taxonomy" id="1927960"/>
    <lineage>
        <taxon>Bacteria</taxon>
        <taxon>Pseudomonadati</taxon>
        <taxon>Pseudomonadota</taxon>
        <taxon>Gammaproteobacteria</taxon>
        <taxon>Lysobacterales</taxon>
        <taxon>Rhodanobacteraceae</taxon>
        <taxon>Dyella</taxon>
    </lineage>
</organism>
<comment type="pathway">
    <text evidence="1">Amino-acid biosynthesis; L-arginine biosynthesis; L-arginine from L-ornithine and carbamoyl phosphate: step 2/3.</text>
</comment>
<dbReference type="InterPro" id="IPR014729">
    <property type="entry name" value="Rossmann-like_a/b/a_fold"/>
</dbReference>
<dbReference type="Proteomes" id="UP000255334">
    <property type="component" value="Unassembled WGS sequence"/>
</dbReference>
<proteinExistence type="predicted"/>
<evidence type="ECO:0000256" key="7">
    <source>
        <dbReference type="ARBA" id="ARBA00022840"/>
    </source>
</evidence>
<sequence length="410" mass="45262">MQNVTMIRSLDDLSYVCQQVPRILTLFSGGLDSTFLLKELARSAGTEIFCLTIDLGCGVNRSDLEELAHRFGARSIVVDGRATFARDAVLSAIRANARYMGMYPISSSLSRPIIARYAVEFAMKLGCGAIVHTANQSQNSLRRLNGSIEQLGFSGYYGTPYEFSALTREEKIAGLKAVGLSSFQARGVSGDANLWCREFESGSLDNPEAFCVPDGLFDWTAESLSRRFSSDFAIRFERGVPVAIDGIDMPLVELIEATNLKVGSFQIGRYAGLEHLEKGEKVLEVREAPAAFILMDAYRHLETAVLNAEVLREKISLEQLWVREAIEGRWYDELRTAAESFIASAASRISGTVEYRLRQGAADVCSIQAKNARYLTDRDTWEKAVAAIRGARRLSDMPVVTDTKTEMVAA</sequence>
<dbReference type="GO" id="GO:0000053">
    <property type="term" value="P:argininosuccinate metabolic process"/>
    <property type="evidence" value="ECO:0007669"/>
    <property type="project" value="TreeGrafter"/>
</dbReference>
<dbReference type="UniPathway" id="UPA00068">
    <property type="reaction ID" value="UER00113"/>
</dbReference>
<dbReference type="SUPFAM" id="SSF52402">
    <property type="entry name" value="Adenine nucleotide alpha hydrolases-like"/>
    <property type="match status" value="1"/>
</dbReference>
<dbReference type="RefSeq" id="WP_115478670.1">
    <property type="nucleotide sequence ID" value="NZ_QRBF01000005.1"/>
</dbReference>
<accession>A0A370X2Q5</accession>
<dbReference type="GO" id="GO:0004055">
    <property type="term" value="F:argininosuccinate synthase activity"/>
    <property type="evidence" value="ECO:0007669"/>
    <property type="project" value="UniProtKB-EC"/>
</dbReference>
<dbReference type="InterPro" id="IPR024074">
    <property type="entry name" value="AS_cat/multimer_dom_body"/>
</dbReference>
<evidence type="ECO:0000256" key="2">
    <source>
        <dbReference type="ARBA" id="ARBA00012286"/>
    </source>
</evidence>
<evidence type="ECO:0000313" key="11">
    <source>
        <dbReference type="Proteomes" id="UP000255334"/>
    </source>
</evidence>
<dbReference type="GO" id="GO:0005524">
    <property type="term" value="F:ATP binding"/>
    <property type="evidence" value="ECO:0007669"/>
    <property type="project" value="UniProtKB-KW"/>
</dbReference>
<dbReference type="PANTHER" id="PTHR11587:SF2">
    <property type="entry name" value="ARGININOSUCCINATE SYNTHASE"/>
    <property type="match status" value="1"/>
</dbReference>
<dbReference type="OrthoDB" id="9801641at2"/>
<evidence type="ECO:0000256" key="3">
    <source>
        <dbReference type="ARBA" id="ARBA00022571"/>
    </source>
</evidence>
<dbReference type="Pfam" id="PF20979">
    <property type="entry name" value="Arginosuc_syn_C"/>
    <property type="match status" value="1"/>
</dbReference>
<dbReference type="GO" id="GO:0000050">
    <property type="term" value="P:urea cycle"/>
    <property type="evidence" value="ECO:0007669"/>
    <property type="project" value="TreeGrafter"/>
</dbReference>